<gene>
    <name evidence="1" type="ORF">GALL_381410</name>
</gene>
<dbReference type="EMBL" id="MLJW01001108">
    <property type="protein sequence ID" value="OIQ80104.1"/>
    <property type="molecule type" value="Genomic_DNA"/>
</dbReference>
<evidence type="ECO:0000313" key="1">
    <source>
        <dbReference type="EMBL" id="OIQ80104.1"/>
    </source>
</evidence>
<reference evidence="1" key="1">
    <citation type="submission" date="2016-10" db="EMBL/GenBank/DDBJ databases">
        <title>Sequence of Gallionella enrichment culture.</title>
        <authorList>
            <person name="Poehlein A."/>
            <person name="Muehling M."/>
            <person name="Daniel R."/>
        </authorList>
    </citation>
    <scope>NUCLEOTIDE SEQUENCE</scope>
</reference>
<dbReference type="AlphaFoldDB" id="A0A1J5Q9N5"/>
<protein>
    <submittedName>
        <fullName evidence="1">Uncharacterized protein</fullName>
    </submittedName>
</protein>
<proteinExistence type="predicted"/>
<organism evidence="1">
    <name type="scientific">mine drainage metagenome</name>
    <dbReference type="NCBI Taxonomy" id="410659"/>
    <lineage>
        <taxon>unclassified sequences</taxon>
        <taxon>metagenomes</taxon>
        <taxon>ecological metagenomes</taxon>
    </lineage>
</organism>
<sequence>MPFLEAADTITGHLVVVAVDKRIKWLVTRKGDAIRWEHALGLKSKWTDHAFEDMGRKAYMIALFLSIWSRPMMNVDWITDQDQAVANADRLDDTQYPSAVGRLVR</sequence>
<name>A0A1J5Q9N5_9ZZZZ</name>
<comment type="caution">
    <text evidence="1">The sequence shown here is derived from an EMBL/GenBank/DDBJ whole genome shotgun (WGS) entry which is preliminary data.</text>
</comment>
<accession>A0A1J5Q9N5</accession>